<protein>
    <submittedName>
        <fullName evidence="1">Uncharacterized protein</fullName>
    </submittedName>
</protein>
<evidence type="ECO:0000313" key="1">
    <source>
        <dbReference type="EMBL" id="PKU83186.1"/>
    </source>
</evidence>
<dbReference type="EMBL" id="KZ502135">
    <property type="protein sequence ID" value="PKU83186.1"/>
    <property type="molecule type" value="Genomic_DNA"/>
</dbReference>
<accession>A0A2I0X5K6</accession>
<dbReference type="Proteomes" id="UP000233837">
    <property type="component" value="Unassembled WGS sequence"/>
</dbReference>
<sequence length="311" mass="34904">MSLSLLYILSYARYTKIVCSSPFDSHERSPINIHLLGFEGFCFSFIWAYDVVAAAFKTSYVRVVSKLRARVGWRIALIGTSMIWWKFTTGRTTNAANLHFVASNDAGTDNATHSIGTWKISCIVMIPEQLGWPAHHGKQLAEVTVYFISNIGKQQSCNVAAFVPLEEKNSFAGGKTVDETISNHSYNVSNSDDMDDLYALLFDEVIDQTFAPEPAEYTLLTLLDNFNVSDDANFDFLINHSLWRYDKRVQNSSVLGPVGILVDLIEMFFPTENYPLTYFRNIAKHEGVILIGPESISNGKSHFSLQNAVKL</sequence>
<reference evidence="1 2" key="1">
    <citation type="journal article" date="2016" name="Sci. Rep.">
        <title>The Dendrobium catenatum Lindl. genome sequence provides insights into polysaccharide synthase, floral development and adaptive evolution.</title>
        <authorList>
            <person name="Zhang G.Q."/>
            <person name="Xu Q."/>
            <person name="Bian C."/>
            <person name="Tsai W.C."/>
            <person name="Yeh C.M."/>
            <person name="Liu K.W."/>
            <person name="Yoshida K."/>
            <person name="Zhang L.S."/>
            <person name="Chang S.B."/>
            <person name="Chen F."/>
            <person name="Shi Y."/>
            <person name="Su Y.Y."/>
            <person name="Zhang Y.Q."/>
            <person name="Chen L.J."/>
            <person name="Yin Y."/>
            <person name="Lin M."/>
            <person name="Huang H."/>
            <person name="Deng H."/>
            <person name="Wang Z.W."/>
            <person name="Zhu S.L."/>
            <person name="Zhao X."/>
            <person name="Deng C."/>
            <person name="Niu S.C."/>
            <person name="Huang J."/>
            <person name="Wang M."/>
            <person name="Liu G.H."/>
            <person name="Yang H.J."/>
            <person name="Xiao X.J."/>
            <person name="Hsiao Y.Y."/>
            <person name="Wu W.L."/>
            <person name="Chen Y.Y."/>
            <person name="Mitsuda N."/>
            <person name="Ohme-Takagi M."/>
            <person name="Luo Y.B."/>
            <person name="Van de Peer Y."/>
            <person name="Liu Z.J."/>
        </authorList>
    </citation>
    <scope>NUCLEOTIDE SEQUENCE [LARGE SCALE GENOMIC DNA]</scope>
    <source>
        <tissue evidence="1">The whole plant</tissue>
    </source>
</reference>
<organism evidence="1 2">
    <name type="scientific">Dendrobium catenatum</name>
    <dbReference type="NCBI Taxonomy" id="906689"/>
    <lineage>
        <taxon>Eukaryota</taxon>
        <taxon>Viridiplantae</taxon>
        <taxon>Streptophyta</taxon>
        <taxon>Embryophyta</taxon>
        <taxon>Tracheophyta</taxon>
        <taxon>Spermatophyta</taxon>
        <taxon>Magnoliopsida</taxon>
        <taxon>Liliopsida</taxon>
        <taxon>Asparagales</taxon>
        <taxon>Orchidaceae</taxon>
        <taxon>Epidendroideae</taxon>
        <taxon>Malaxideae</taxon>
        <taxon>Dendrobiinae</taxon>
        <taxon>Dendrobium</taxon>
    </lineage>
</organism>
<reference evidence="1 2" key="2">
    <citation type="journal article" date="2017" name="Nature">
        <title>The Apostasia genome and the evolution of orchids.</title>
        <authorList>
            <person name="Zhang G.Q."/>
            <person name="Liu K.W."/>
            <person name="Li Z."/>
            <person name="Lohaus R."/>
            <person name="Hsiao Y.Y."/>
            <person name="Niu S.C."/>
            <person name="Wang J.Y."/>
            <person name="Lin Y.C."/>
            <person name="Xu Q."/>
            <person name="Chen L.J."/>
            <person name="Yoshida K."/>
            <person name="Fujiwara S."/>
            <person name="Wang Z.W."/>
            <person name="Zhang Y.Q."/>
            <person name="Mitsuda N."/>
            <person name="Wang M."/>
            <person name="Liu G.H."/>
            <person name="Pecoraro L."/>
            <person name="Huang H.X."/>
            <person name="Xiao X.J."/>
            <person name="Lin M."/>
            <person name="Wu X.Y."/>
            <person name="Wu W.L."/>
            <person name="Chen Y.Y."/>
            <person name="Chang S.B."/>
            <person name="Sakamoto S."/>
            <person name="Ohme-Takagi M."/>
            <person name="Yagi M."/>
            <person name="Zeng S.J."/>
            <person name="Shen C.Y."/>
            <person name="Yeh C.M."/>
            <person name="Luo Y.B."/>
            <person name="Tsai W.C."/>
            <person name="Van de Peer Y."/>
            <person name="Liu Z.J."/>
        </authorList>
    </citation>
    <scope>NUCLEOTIDE SEQUENCE [LARGE SCALE GENOMIC DNA]</scope>
    <source>
        <tissue evidence="1">The whole plant</tissue>
    </source>
</reference>
<keyword evidence="2" id="KW-1185">Reference proteome</keyword>
<dbReference type="STRING" id="906689.A0A2I0X5K6"/>
<dbReference type="AlphaFoldDB" id="A0A2I0X5K6"/>
<evidence type="ECO:0000313" key="2">
    <source>
        <dbReference type="Proteomes" id="UP000233837"/>
    </source>
</evidence>
<dbReference type="PANTHER" id="PTHR38360">
    <property type="entry name" value="OS03G0120000 PROTEIN"/>
    <property type="match status" value="1"/>
</dbReference>
<proteinExistence type="predicted"/>
<name>A0A2I0X5K6_9ASPA</name>
<dbReference type="PANTHER" id="PTHR38360:SF1">
    <property type="entry name" value="F12P19.7"/>
    <property type="match status" value="1"/>
</dbReference>
<gene>
    <name evidence="1" type="ORF">MA16_Dca024571</name>
</gene>